<dbReference type="Pfam" id="PF01740">
    <property type="entry name" value="STAS"/>
    <property type="match status" value="1"/>
</dbReference>
<dbReference type="InterPro" id="IPR002645">
    <property type="entry name" value="STAS_dom"/>
</dbReference>
<feature type="domain" description="STAS" evidence="1">
    <location>
        <begin position="12"/>
        <end position="111"/>
    </location>
</feature>
<dbReference type="SUPFAM" id="SSF52091">
    <property type="entry name" value="SpoIIaa-like"/>
    <property type="match status" value="1"/>
</dbReference>
<dbReference type="PROSITE" id="PS50801">
    <property type="entry name" value="STAS"/>
    <property type="match status" value="1"/>
</dbReference>
<dbReference type="InterPro" id="IPR036513">
    <property type="entry name" value="STAS_dom_sf"/>
</dbReference>
<sequence length="124" mass="13768">MRYTIDKHERYVVIEPLTSNLDAAAAAFLKGEFMLRNTSGQRNIVLDLSQVQDICEEGVRMGLLADRLCQGADGMFIITGLTPAVRQILKVAHLDAFFTIVKNLSEAEDLIFGNEIQRDLIGGK</sequence>
<organism evidence="2 3">
    <name type="scientific">Sphingobacterium yanglingense</name>
    <dbReference type="NCBI Taxonomy" id="1437280"/>
    <lineage>
        <taxon>Bacteria</taxon>
        <taxon>Pseudomonadati</taxon>
        <taxon>Bacteroidota</taxon>
        <taxon>Sphingobacteriia</taxon>
        <taxon>Sphingobacteriales</taxon>
        <taxon>Sphingobacteriaceae</taxon>
        <taxon>Sphingobacterium</taxon>
    </lineage>
</organism>
<evidence type="ECO:0000259" key="1">
    <source>
        <dbReference type="PROSITE" id="PS50801"/>
    </source>
</evidence>
<protein>
    <submittedName>
        <fullName evidence="2">Anti-anti-sigma factor</fullName>
    </submittedName>
</protein>
<keyword evidence="3" id="KW-1185">Reference proteome</keyword>
<proteinExistence type="predicted"/>
<evidence type="ECO:0000313" key="2">
    <source>
        <dbReference type="EMBL" id="TDQ75657.1"/>
    </source>
</evidence>
<dbReference type="AlphaFoldDB" id="A0A4R6WJ89"/>
<dbReference type="EMBL" id="SNYV01000016">
    <property type="protein sequence ID" value="TDQ75657.1"/>
    <property type="molecule type" value="Genomic_DNA"/>
</dbReference>
<dbReference type="Proteomes" id="UP000295292">
    <property type="component" value="Unassembled WGS sequence"/>
</dbReference>
<gene>
    <name evidence="2" type="ORF">CLV99_3350</name>
</gene>
<evidence type="ECO:0000313" key="3">
    <source>
        <dbReference type="Proteomes" id="UP000295292"/>
    </source>
</evidence>
<name>A0A4R6WJ89_9SPHI</name>
<dbReference type="RefSeq" id="WP_133585566.1">
    <property type="nucleotide sequence ID" value="NZ_SNYV01000016.1"/>
</dbReference>
<dbReference type="CDD" id="cd07043">
    <property type="entry name" value="STAS_anti-anti-sigma_factors"/>
    <property type="match status" value="1"/>
</dbReference>
<dbReference type="OrthoDB" id="9796110at2"/>
<comment type="caution">
    <text evidence="2">The sequence shown here is derived from an EMBL/GenBank/DDBJ whole genome shotgun (WGS) entry which is preliminary data.</text>
</comment>
<reference evidence="2 3" key="1">
    <citation type="submission" date="2019-03" db="EMBL/GenBank/DDBJ databases">
        <title>Genomic Encyclopedia of Archaeal and Bacterial Type Strains, Phase II (KMG-II): from individual species to whole genera.</title>
        <authorList>
            <person name="Goeker M."/>
        </authorList>
    </citation>
    <scope>NUCLEOTIDE SEQUENCE [LARGE SCALE GENOMIC DNA]</scope>
    <source>
        <strain evidence="2 3">DSM 28353</strain>
    </source>
</reference>
<accession>A0A4R6WJ89</accession>
<dbReference type="Gene3D" id="3.30.750.24">
    <property type="entry name" value="STAS domain"/>
    <property type="match status" value="1"/>
</dbReference>